<evidence type="ECO:0000313" key="2">
    <source>
        <dbReference type="Proteomes" id="UP001379949"/>
    </source>
</evidence>
<accession>A0ABU9G3B4</accession>
<organism evidence="1 2">
    <name type="scientific">Marinomonas arenicola</name>
    <dbReference type="NCBI Taxonomy" id="569601"/>
    <lineage>
        <taxon>Bacteria</taxon>
        <taxon>Pseudomonadati</taxon>
        <taxon>Pseudomonadota</taxon>
        <taxon>Gammaproteobacteria</taxon>
        <taxon>Oceanospirillales</taxon>
        <taxon>Oceanospirillaceae</taxon>
        <taxon>Marinomonas</taxon>
    </lineage>
</organism>
<name>A0ABU9G3B4_9GAMM</name>
<dbReference type="EMBL" id="JBAKAR010000003">
    <property type="protein sequence ID" value="MEL0612785.1"/>
    <property type="molecule type" value="Genomic_DNA"/>
</dbReference>
<gene>
    <name evidence="1" type="ORF">V6242_06480</name>
</gene>
<comment type="caution">
    <text evidence="1">The sequence shown here is derived from an EMBL/GenBank/DDBJ whole genome shotgun (WGS) entry which is preliminary data.</text>
</comment>
<protein>
    <submittedName>
        <fullName evidence="1">Uncharacterized protein</fullName>
    </submittedName>
</protein>
<reference evidence="1 2" key="1">
    <citation type="submission" date="2024-02" db="EMBL/GenBank/DDBJ databases">
        <title>Bacteria isolated from the canopy kelp, Nereocystis luetkeana.</title>
        <authorList>
            <person name="Pfister C.A."/>
            <person name="Younker I.T."/>
            <person name="Light S.H."/>
        </authorList>
    </citation>
    <scope>NUCLEOTIDE SEQUENCE [LARGE SCALE GENOMIC DNA]</scope>
    <source>
        <strain evidence="1 2">TI.4.07</strain>
    </source>
</reference>
<keyword evidence="2" id="KW-1185">Reference proteome</keyword>
<evidence type="ECO:0000313" key="1">
    <source>
        <dbReference type="EMBL" id="MEL0612785.1"/>
    </source>
</evidence>
<proteinExistence type="predicted"/>
<dbReference type="RefSeq" id="WP_341563902.1">
    <property type="nucleotide sequence ID" value="NZ_JBAKAQ010000003.1"/>
</dbReference>
<sequence length="83" mass="9937">MNKKDFLKTYQNIDKLKQADVSNSESTPPLYRSPYDEKLIKDMHFAKFQKNLQQTQDNNSLKQLLEKEDWDEEDTKTLLKSLR</sequence>
<dbReference type="Proteomes" id="UP001379949">
    <property type="component" value="Unassembled WGS sequence"/>
</dbReference>